<evidence type="ECO:0000256" key="4">
    <source>
        <dbReference type="ARBA" id="ARBA00011738"/>
    </source>
</evidence>
<dbReference type="GO" id="GO:0051287">
    <property type="term" value="F:NAD binding"/>
    <property type="evidence" value="ECO:0007669"/>
    <property type="project" value="InterPro"/>
</dbReference>
<evidence type="ECO:0000259" key="15">
    <source>
        <dbReference type="SMART" id="SM01329"/>
    </source>
</evidence>
<comment type="catalytic activity">
    <reaction evidence="14">
        <text>(2R,3S)-3-isopropylmalate + NAD(+) = 4-methyl-2-oxopentanoate + CO2 + NADH</text>
        <dbReference type="Rhea" id="RHEA:32271"/>
        <dbReference type="ChEBI" id="CHEBI:16526"/>
        <dbReference type="ChEBI" id="CHEBI:17865"/>
        <dbReference type="ChEBI" id="CHEBI:35121"/>
        <dbReference type="ChEBI" id="CHEBI:57540"/>
        <dbReference type="ChEBI" id="CHEBI:57945"/>
        <dbReference type="EC" id="1.1.1.85"/>
    </reaction>
</comment>
<evidence type="ECO:0000256" key="10">
    <source>
        <dbReference type="ARBA" id="ARBA00022842"/>
    </source>
</evidence>
<evidence type="ECO:0000313" key="16">
    <source>
        <dbReference type="EMBL" id="GIL75830.1"/>
    </source>
</evidence>
<evidence type="ECO:0000256" key="2">
    <source>
        <dbReference type="ARBA" id="ARBA00004496"/>
    </source>
</evidence>
<evidence type="ECO:0000256" key="13">
    <source>
        <dbReference type="ARBA" id="ARBA00023304"/>
    </source>
</evidence>
<evidence type="ECO:0000256" key="12">
    <source>
        <dbReference type="ARBA" id="ARBA00023027"/>
    </source>
</evidence>
<dbReference type="InterPro" id="IPR004429">
    <property type="entry name" value="Isopropylmalate_DH"/>
</dbReference>
<evidence type="ECO:0000256" key="14">
    <source>
        <dbReference type="RuleBase" id="RU004445"/>
    </source>
</evidence>
<comment type="cofactor">
    <cofactor evidence="14">
        <name>Mg(2+)</name>
        <dbReference type="ChEBI" id="CHEBI:18420"/>
    </cofactor>
    <cofactor evidence="14">
        <name>Mn(2+)</name>
        <dbReference type="ChEBI" id="CHEBI:29035"/>
    </cofactor>
    <text evidence="14">Binds 1 Mg(2+) or Mn(2+) ion per subunit.</text>
</comment>
<dbReference type="EC" id="1.1.1.85" evidence="5 14"/>
<proteinExistence type="inferred from homology"/>
<comment type="subcellular location">
    <subcellularLocation>
        <location evidence="2">Cytoplasm</location>
    </subcellularLocation>
</comment>
<evidence type="ECO:0000313" key="17">
    <source>
        <dbReference type="EMBL" id="GIM00550.1"/>
    </source>
</evidence>
<comment type="function">
    <text evidence="14">Catalyzes the oxidation of 3-carboxy-2-hydroxy-4-methylpentanoate (3-isopropylmalate) to 3-carboxy-4-methyl-2-oxopentanoate. The product decarboxylates to 4-methyl-2 oxopentanoate.</text>
</comment>
<dbReference type="GO" id="GO:0000287">
    <property type="term" value="F:magnesium ion binding"/>
    <property type="evidence" value="ECO:0007669"/>
    <property type="project" value="InterPro"/>
</dbReference>
<dbReference type="EMBL" id="BNCQ01000008">
    <property type="protein sequence ID" value="GIM00550.1"/>
    <property type="molecule type" value="Genomic_DNA"/>
</dbReference>
<evidence type="ECO:0000313" key="18">
    <source>
        <dbReference type="Proteomes" id="UP000747110"/>
    </source>
</evidence>
<dbReference type="EMBL" id="BNCP01000008">
    <property type="protein sequence ID" value="GIL75830.1"/>
    <property type="molecule type" value="Genomic_DNA"/>
</dbReference>
<dbReference type="HAMAP" id="MF_01033">
    <property type="entry name" value="LeuB_type1"/>
    <property type="match status" value="1"/>
</dbReference>
<keyword evidence="10" id="KW-0460">Magnesium</keyword>
<sequence>MALASKQISRAASMVGRRLVGRPTLVAGRASRSARITTICKVHKVCVLPGDGIGPEIMDVATKALTVAGSKEGEEFEYKYCLIGGAAIDATGKPLPDETLATAKESDAVLLAAIGGYKWDALPSAQRPERGLLAIRAGLNAFANLRPAIVPRQLADSSPLKRELVEGVDILIVRELVGGIYFGQPRGFGTNEKGERIGFNTDVYSEPEVERIARVAFEAARKRGKRLCSVEKSNVLEVSQLWKEVVIRVGKDYPDVELSHMYIDNAAMQLLRNPKYFDVIVTGNIFGDILSDEASMLAGSLGLLPSASISGGGPGIYEPVHGSAPDIAGKDIANPLAMVLSAAMMCRYDLSIPKVADRLEAAVNAVLDAGLRTGDIYKEAPGTRLVKCSEMGAELMKHL</sequence>
<dbReference type="InterPro" id="IPR019818">
    <property type="entry name" value="IsoCit/isopropylmalate_DH_CS"/>
</dbReference>
<keyword evidence="6 14" id="KW-0432">Leucine biosynthesis</keyword>
<name>A0A8J4C851_9CHLO</name>
<dbReference type="SUPFAM" id="SSF53659">
    <property type="entry name" value="Isocitrate/Isopropylmalate dehydrogenase-like"/>
    <property type="match status" value="1"/>
</dbReference>
<dbReference type="GO" id="GO:0009098">
    <property type="term" value="P:L-leucine biosynthetic process"/>
    <property type="evidence" value="ECO:0007669"/>
    <property type="project" value="UniProtKB-UniPathway"/>
</dbReference>
<evidence type="ECO:0000256" key="3">
    <source>
        <dbReference type="ARBA" id="ARBA00008319"/>
    </source>
</evidence>
<dbReference type="Gene3D" id="3.40.718.10">
    <property type="entry name" value="Isopropylmalate Dehydrogenase"/>
    <property type="match status" value="1"/>
</dbReference>
<dbReference type="Proteomes" id="UP000722791">
    <property type="component" value="Unassembled WGS sequence"/>
</dbReference>
<dbReference type="NCBIfam" id="TIGR00169">
    <property type="entry name" value="leuB"/>
    <property type="match status" value="1"/>
</dbReference>
<protein>
    <recommendedName>
        <fullName evidence="5 14">3-isopropylmalate dehydrogenase</fullName>
        <ecNumber evidence="5 14">1.1.1.85</ecNumber>
    </recommendedName>
</protein>
<reference evidence="16" key="1">
    <citation type="journal article" date="2021" name="Proc. Natl. Acad. Sci. U.S.A.">
        <title>Three genomes in the algal genus Volvox reveal the fate of a haploid sex-determining region after a transition to homothallism.</title>
        <authorList>
            <person name="Yamamoto K."/>
            <person name="Hamaji T."/>
            <person name="Kawai-Toyooka H."/>
            <person name="Matsuzaki R."/>
            <person name="Takahashi F."/>
            <person name="Nishimura Y."/>
            <person name="Kawachi M."/>
            <person name="Noguchi H."/>
            <person name="Minakuchi Y."/>
            <person name="Umen J.G."/>
            <person name="Toyoda A."/>
            <person name="Nozaki H."/>
        </authorList>
    </citation>
    <scope>NUCLEOTIDE SEQUENCE</scope>
    <source>
        <strain evidence="17">NIES-3785</strain>
        <strain evidence="16">NIES-3786</strain>
    </source>
</reference>
<dbReference type="AlphaFoldDB" id="A0A8J4C851"/>
<dbReference type="PANTHER" id="PTHR42979:SF1">
    <property type="entry name" value="3-ISOPROPYLMALATE DEHYDROGENASE"/>
    <property type="match status" value="1"/>
</dbReference>
<dbReference type="GO" id="GO:0005829">
    <property type="term" value="C:cytosol"/>
    <property type="evidence" value="ECO:0007669"/>
    <property type="project" value="TreeGrafter"/>
</dbReference>
<feature type="domain" description="Isopropylmalate dehydrogenase-like" evidence="15">
    <location>
        <begin position="44"/>
        <end position="395"/>
    </location>
</feature>
<dbReference type="PANTHER" id="PTHR42979">
    <property type="entry name" value="3-ISOPROPYLMALATE DEHYDROGENASE"/>
    <property type="match status" value="1"/>
</dbReference>
<keyword evidence="9 14" id="KW-0479">Metal-binding</keyword>
<dbReference type="GO" id="GO:0003862">
    <property type="term" value="F:3-isopropylmalate dehydrogenase activity"/>
    <property type="evidence" value="ECO:0007669"/>
    <property type="project" value="UniProtKB-EC"/>
</dbReference>
<comment type="cofactor">
    <cofactor evidence="1">
        <name>Mn(2+)</name>
        <dbReference type="ChEBI" id="CHEBI:29035"/>
    </cofactor>
</comment>
<comment type="subunit">
    <text evidence="4 14">Homodimer.</text>
</comment>
<evidence type="ECO:0000256" key="7">
    <source>
        <dbReference type="ARBA" id="ARBA00022490"/>
    </source>
</evidence>
<keyword evidence="8" id="KW-0028">Amino-acid biosynthesis</keyword>
<keyword evidence="18" id="KW-1185">Reference proteome</keyword>
<evidence type="ECO:0000256" key="9">
    <source>
        <dbReference type="ARBA" id="ARBA00022723"/>
    </source>
</evidence>
<keyword evidence="11" id="KW-0560">Oxidoreductase</keyword>
<keyword evidence="13 14" id="KW-0100">Branched-chain amino acid biosynthesis</keyword>
<dbReference type="SMART" id="SM01329">
    <property type="entry name" value="Iso_dh"/>
    <property type="match status" value="1"/>
</dbReference>
<dbReference type="PROSITE" id="PS00470">
    <property type="entry name" value="IDH_IMDH"/>
    <property type="match status" value="1"/>
</dbReference>
<evidence type="ECO:0000256" key="6">
    <source>
        <dbReference type="ARBA" id="ARBA00022430"/>
    </source>
</evidence>
<evidence type="ECO:0000256" key="11">
    <source>
        <dbReference type="ARBA" id="ARBA00023002"/>
    </source>
</evidence>
<dbReference type="FunFam" id="3.40.718.10:FF:000028">
    <property type="entry name" value="3-isopropylmalate dehydrogenase"/>
    <property type="match status" value="1"/>
</dbReference>
<comment type="caution">
    <text evidence="16">The sequence shown here is derived from an EMBL/GenBank/DDBJ whole genome shotgun (WGS) entry which is preliminary data.</text>
</comment>
<keyword evidence="7" id="KW-0963">Cytoplasm</keyword>
<organism evidence="16 18">
    <name type="scientific">Volvox reticuliferus</name>
    <dbReference type="NCBI Taxonomy" id="1737510"/>
    <lineage>
        <taxon>Eukaryota</taxon>
        <taxon>Viridiplantae</taxon>
        <taxon>Chlorophyta</taxon>
        <taxon>core chlorophytes</taxon>
        <taxon>Chlorophyceae</taxon>
        <taxon>CS clade</taxon>
        <taxon>Chlamydomonadales</taxon>
        <taxon>Volvocaceae</taxon>
        <taxon>Volvox</taxon>
    </lineage>
</organism>
<dbReference type="Proteomes" id="UP000747110">
    <property type="component" value="Unassembled WGS sequence"/>
</dbReference>
<dbReference type="UniPathway" id="UPA00048">
    <property type="reaction ID" value="UER00072"/>
</dbReference>
<gene>
    <name evidence="16" type="ORF">Vretifemale_5550</name>
    <name evidence="17" type="ORF">Vretimale_5546</name>
</gene>
<dbReference type="OrthoDB" id="419183at2759"/>
<dbReference type="Pfam" id="PF00180">
    <property type="entry name" value="Iso_dh"/>
    <property type="match status" value="1"/>
</dbReference>
<dbReference type="InterPro" id="IPR024084">
    <property type="entry name" value="IsoPropMal-DH-like_dom"/>
</dbReference>
<comment type="pathway">
    <text evidence="14">Amino-acid biosynthesis; L-leucine biosynthesis; L-leucine from 3-methyl-2-oxobutanoate: step 3/4.</text>
</comment>
<evidence type="ECO:0000256" key="5">
    <source>
        <dbReference type="ARBA" id="ARBA00013101"/>
    </source>
</evidence>
<comment type="similarity">
    <text evidence="3">Belongs to the isocitrate and isopropylmalate dehydrogenases family. LeuB type 1 subfamily.</text>
</comment>
<accession>A0A8J4C851</accession>
<evidence type="ECO:0000256" key="1">
    <source>
        <dbReference type="ARBA" id="ARBA00001936"/>
    </source>
</evidence>
<keyword evidence="12 14" id="KW-0520">NAD</keyword>
<evidence type="ECO:0000256" key="8">
    <source>
        <dbReference type="ARBA" id="ARBA00022605"/>
    </source>
</evidence>